<keyword evidence="2" id="KW-1003">Cell membrane</keyword>
<evidence type="ECO:0000256" key="6">
    <source>
        <dbReference type="ARBA" id="ARBA00023136"/>
    </source>
</evidence>
<proteinExistence type="predicted"/>
<dbReference type="Gene3D" id="1.20.144.10">
    <property type="entry name" value="Phosphatidic acid phosphatase type 2/haloperoxidase"/>
    <property type="match status" value="1"/>
</dbReference>
<evidence type="ECO:0000256" key="7">
    <source>
        <dbReference type="SAM" id="Phobius"/>
    </source>
</evidence>
<dbReference type="GO" id="GO:0016787">
    <property type="term" value="F:hydrolase activity"/>
    <property type="evidence" value="ECO:0007669"/>
    <property type="project" value="UniProtKB-KW"/>
</dbReference>
<dbReference type="Proteomes" id="UP000195321">
    <property type="component" value="Unassembled WGS sequence"/>
</dbReference>
<feature type="transmembrane region" description="Helical" evidence="7">
    <location>
        <begin position="131"/>
        <end position="151"/>
    </location>
</feature>
<evidence type="ECO:0000256" key="2">
    <source>
        <dbReference type="ARBA" id="ARBA00022475"/>
    </source>
</evidence>
<evidence type="ECO:0000256" key="1">
    <source>
        <dbReference type="ARBA" id="ARBA00004651"/>
    </source>
</evidence>
<comment type="caution">
    <text evidence="9">The sequence shown here is derived from an EMBL/GenBank/DDBJ whole genome shotgun (WGS) entry which is preliminary data.</text>
</comment>
<dbReference type="EMBL" id="MWPX01000004">
    <property type="protein sequence ID" value="OUM49764.1"/>
    <property type="molecule type" value="Genomic_DNA"/>
</dbReference>
<name>A0A1Y3MIY8_9BACI</name>
<dbReference type="SMART" id="SM00014">
    <property type="entry name" value="acidPPc"/>
    <property type="match status" value="1"/>
</dbReference>
<dbReference type="Pfam" id="PF01569">
    <property type="entry name" value="PAP2"/>
    <property type="match status" value="1"/>
</dbReference>
<dbReference type="InterPro" id="IPR000326">
    <property type="entry name" value="PAP2/HPO"/>
</dbReference>
<dbReference type="PANTHER" id="PTHR14969">
    <property type="entry name" value="SPHINGOSINE-1-PHOSPHATE PHOSPHOHYDROLASE"/>
    <property type="match status" value="1"/>
</dbReference>
<sequence>MKAKSVSSLYKIECYIFKGINRYFDQKTLNIFFRTITHIGGALFSISLTLCFLIFSQGPLHDAAIAAALSLTISHIPVQILKRWYPRKRPYLTIQDAKYPSHPLKDHSFPSGHTTAIFSVVVPFICYDPNLLVVLLLLAIIVGISRIYLGLHYPSDVFVGMCLGTCSGIISFYQFIPFFM</sequence>
<dbReference type="GO" id="GO:0005886">
    <property type="term" value="C:plasma membrane"/>
    <property type="evidence" value="ECO:0007669"/>
    <property type="project" value="UniProtKB-SubCell"/>
</dbReference>
<feature type="transmembrane region" description="Helical" evidence="7">
    <location>
        <begin position="157"/>
        <end position="176"/>
    </location>
</feature>
<feature type="domain" description="Phosphatidic acid phosphatase type 2/haloperoxidase" evidence="8">
    <location>
        <begin position="63"/>
        <end position="172"/>
    </location>
</feature>
<accession>A0A1Y3MIY8</accession>
<dbReference type="PANTHER" id="PTHR14969:SF62">
    <property type="entry name" value="DECAPRENYLPHOSPHORYL-5-PHOSPHORIBOSE PHOSPHATASE RV3807C-RELATED"/>
    <property type="match status" value="1"/>
</dbReference>
<dbReference type="InterPro" id="IPR036938">
    <property type="entry name" value="PAP2/HPO_sf"/>
</dbReference>
<evidence type="ECO:0000256" key="4">
    <source>
        <dbReference type="ARBA" id="ARBA00022801"/>
    </source>
</evidence>
<keyword evidence="6 7" id="KW-0472">Membrane</keyword>
<evidence type="ECO:0000313" key="9">
    <source>
        <dbReference type="EMBL" id="OUM49764.1"/>
    </source>
</evidence>
<evidence type="ECO:0000256" key="5">
    <source>
        <dbReference type="ARBA" id="ARBA00022989"/>
    </source>
</evidence>
<feature type="transmembrane region" description="Helical" evidence="7">
    <location>
        <begin position="63"/>
        <end position="81"/>
    </location>
</feature>
<dbReference type="CDD" id="cd01610">
    <property type="entry name" value="PAP2_like"/>
    <property type="match status" value="1"/>
</dbReference>
<keyword evidence="4" id="KW-0378">Hydrolase</keyword>
<comment type="subcellular location">
    <subcellularLocation>
        <location evidence="1">Cell membrane</location>
        <topology evidence="1">Multi-pass membrane protein</topology>
    </subcellularLocation>
</comment>
<dbReference type="AlphaFoldDB" id="A0A1Y3MIY8"/>
<keyword evidence="3 7" id="KW-0812">Transmembrane</keyword>
<keyword evidence="5 7" id="KW-1133">Transmembrane helix</keyword>
<evidence type="ECO:0000313" key="10">
    <source>
        <dbReference type="Proteomes" id="UP000195321"/>
    </source>
</evidence>
<dbReference type="RefSeq" id="WP_088093790.1">
    <property type="nucleotide sequence ID" value="NZ_JBALMA010000071.1"/>
</dbReference>
<evidence type="ECO:0000259" key="8">
    <source>
        <dbReference type="SMART" id="SM00014"/>
    </source>
</evidence>
<protein>
    <submittedName>
        <fullName evidence="9">Phosphatase PAP2 family protein</fullName>
    </submittedName>
</protein>
<gene>
    <name evidence="9" type="ORF">BW425_06180</name>
</gene>
<evidence type="ECO:0000256" key="3">
    <source>
        <dbReference type="ARBA" id="ARBA00022692"/>
    </source>
</evidence>
<dbReference type="SUPFAM" id="SSF48317">
    <property type="entry name" value="Acid phosphatase/Vanadium-dependent haloperoxidase"/>
    <property type="match status" value="1"/>
</dbReference>
<organism evidence="9 10">
    <name type="scientific">Bacillus pseudomycoides</name>
    <dbReference type="NCBI Taxonomy" id="64104"/>
    <lineage>
        <taxon>Bacteria</taxon>
        <taxon>Bacillati</taxon>
        <taxon>Bacillota</taxon>
        <taxon>Bacilli</taxon>
        <taxon>Bacillales</taxon>
        <taxon>Bacillaceae</taxon>
        <taxon>Bacillus</taxon>
        <taxon>Bacillus cereus group</taxon>
    </lineage>
</organism>
<feature type="transmembrane region" description="Helical" evidence="7">
    <location>
        <begin position="31"/>
        <end position="57"/>
    </location>
</feature>
<reference evidence="9 10" key="1">
    <citation type="submission" date="2017-02" db="EMBL/GenBank/DDBJ databases">
        <title>Bacillus pseudomycoides isolate FSL K6-0042.</title>
        <authorList>
            <person name="Kovac J."/>
        </authorList>
    </citation>
    <scope>NUCLEOTIDE SEQUENCE [LARGE SCALE GENOMIC DNA]</scope>
    <source>
        <strain evidence="9 10">FSL K6-0042</strain>
    </source>
</reference>